<evidence type="ECO:0000256" key="3">
    <source>
        <dbReference type="PIRSR" id="PIRSR000390-1"/>
    </source>
</evidence>
<organism evidence="6 7">
    <name type="scientific">Consotaella salsifontis</name>
    <dbReference type="NCBI Taxonomy" id="1365950"/>
    <lineage>
        <taxon>Bacteria</taxon>
        <taxon>Pseudomonadati</taxon>
        <taxon>Pseudomonadota</taxon>
        <taxon>Alphaproteobacteria</taxon>
        <taxon>Hyphomicrobiales</taxon>
        <taxon>Aurantimonadaceae</taxon>
        <taxon>Consotaella</taxon>
    </lineage>
</organism>
<keyword evidence="7" id="KW-1185">Reference proteome</keyword>
<dbReference type="GO" id="GO:0008483">
    <property type="term" value="F:transaminase activity"/>
    <property type="evidence" value="ECO:0007669"/>
    <property type="project" value="TreeGrafter"/>
</dbReference>
<reference evidence="6 7" key="1">
    <citation type="submission" date="2017-02" db="EMBL/GenBank/DDBJ databases">
        <authorList>
            <person name="Peterson S.W."/>
        </authorList>
    </citation>
    <scope>NUCLEOTIDE SEQUENCE [LARGE SCALE GENOMIC DNA]</scope>
    <source>
        <strain evidence="6 7">USBA 369</strain>
    </source>
</reference>
<evidence type="ECO:0000256" key="1">
    <source>
        <dbReference type="ARBA" id="ARBA00022898"/>
    </source>
</evidence>
<accession>A0A1T4P1T1</accession>
<dbReference type="InterPro" id="IPR000653">
    <property type="entry name" value="DegT/StrS_aminotransferase"/>
</dbReference>
<keyword evidence="1 4" id="KW-0663">Pyridoxal phosphate</keyword>
<evidence type="ECO:0000313" key="7">
    <source>
        <dbReference type="Proteomes" id="UP000190135"/>
    </source>
</evidence>
<dbReference type="RefSeq" id="WP_078707397.1">
    <property type="nucleotide sequence ID" value="NZ_FUXL01000003.1"/>
</dbReference>
<evidence type="ECO:0000256" key="4">
    <source>
        <dbReference type="PIRSR" id="PIRSR000390-2"/>
    </source>
</evidence>
<feature type="active site" description="Proton acceptor" evidence="3">
    <location>
        <position position="195"/>
    </location>
</feature>
<protein>
    <submittedName>
        <fullName evidence="6">dTDP-4-amino-4,6-dideoxygalactose transaminase</fullName>
    </submittedName>
</protein>
<dbReference type="PIRSF" id="PIRSF000390">
    <property type="entry name" value="PLP_StrS"/>
    <property type="match status" value="1"/>
</dbReference>
<dbReference type="InterPro" id="IPR015421">
    <property type="entry name" value="PyrdxlP-dep_Trfase_major"/>
</dbReference>
<dbReference type="Gene3D" id="3.40.640.10">
    <property type="entry name" value="Type I PLP-dependent aspartate aminotransferase-like (Major domain)"/>
    <property type="match status" value="1"/>
</dbReference>
<dbReference type="STRING" id="1365950.SAMN05428963_103295"/>
<gene>
    <name evidence="6" type="ORF">SAMN05428963_103295</name>
</gene>
<evidence type="ECO:0000256" key="5">
    <source>
        <dbReference type="RuleBase" id="RU004508"/>
    </source>
</evidence>
<dbReference type="Proteomes" id="UP000190135">
    <property type="component" value="Unassembled WGS sequence"/>
</dbReference>
<dbReference type="AlphaFoldDB" id="A0A1T4P1T1"/>
<evidence type="ECO:0000313" key="6">
    <source>
        <dbReference type="EMBL" id="SJZ85475.1"/>
    </source>
</evidence>
<dbReference type="GO" id="GO:0000271">
    <property type="term" value="P:polysaccharide biosynthetic process"/>
    <property type="evidence" value="ECO:0007669"/>
    <property type="project" value="TreeGrafter"/>
</dbReference>
<dbReference type="SUPFAM" id="SSF53383">
    <property type="entry name" value="PLP-dependent transferases"/>
    <property type="match status" value="1"/>
</dbReference>
<dbReference type="Gene3D" id="3.90.1150.10">
    <property type="entry name" value="Aspartate Aminotransferase, domain 1"/>
    <property type="match status" value="1"/>
</dbReference>
<evidence type="ECO:0000256" key="2">
    <source>
        <dbReference type="ARBA" id="ARBA00037999"/>
    </source>
</evidence>
<dbReference type="Pfam" id="PF01041">
    <property type="entry name" value="DegT_DnrJ_EryC1"/>
    <property type="match status" value="1"/>
</dbReference>
<name>A0A1T4P1T1_9HYPH</name>
<sequence>MKTSRRVPFNDVGRLYERYGAAIESAVVATLRSGWWLNGERAESFARNFAAAIGVAHCIPVANGTDALEIALKAAASARPGRREVITVANAGGYTTTALRAAGLVPVYADIEEASQLLDIDSALSCLSDETLAIVATHLYGGVVDVAALRERLESLGRSDVAIIEDCAQAHGATSKGRPVGSLGDIAAFSFYPTKNLGAAGDAGAVLTSSEALADTARALRQYGWSAKYRISSAGGRNSRMDEVQAATLDVLLPNLQALNAERAEVMARFAAACPSHVHPLVRAPGSVVHLAVVRSSRRDALRAFLAEHGIATDVHYPILDCDQEGWQALPSRLAPNGLPVSRRSVGELLSLPCFIAMSAEEVDHIGAALAEFPAA</sequence>
<comment type="similarity">
    <text evidence="2 5">Belongs to the DegT/DnrJ/EryC1 family.</text>
</comment>
<dbReference type="EMBL" id="FUXL01000003">
    <property type="protein sequence ID" value="SJZ85475.1"/>
    <property type="molecule type" value="Genomic_DNA"/>
</dbReference>
<dbReference type="OrthoDB" id="9768668at2"/>
<dbReference type="PANTHER" id="PTHR30244">
    <property type="entry name" value="TRANSAMINASE"/>
    <property type="match status" value="1"/>
</dbReference>
<feature type="modified residue" description="N6-(pyridoxal phosphate)lysine" evidence="4">
    <location>
        <position position="195"/>
    </location>
</feature>
<dbReference type="InterPro" id="IPR015424">
    <property type="entry name" value="PyrdxlP-dep_Trfase"/>
</dbReference>
<proteinExistence type="inferred from homology"/>
<dbReference type="GO" id="GO:0030170">
    <property type="term" value="F:pyridoxal phosphate binding"/>
    <property type="evidence" value="ECO:0007669"/>
    <property type="project" value="TreeGrafter"/>
</dbReference>
<dbReference type="PANTHER" id="PTHR30244:SF36">
    <property type="entry name" value="3-OXO-GLUCOSE-6-PHOSPHATE:GLUTAMATE AMINOTRANSFERASE"/>
    <property type="match status" value="1"/>
</dbReference>
<dbReference type="InterPro" id="IPR015422">
    <property type="entry name" value="PyrdxlP-dep_Trfase_small"/>
</dbReference>